<proteinExistence type="predicted"/>
<dbReference type="EMBL" id="FP565575">
    <property type="protein sequence ID" value="CBE67787.1"/>
    <property type="molecule type" value="Genomic_DNA"/>
</dbReference>
<dbReference type="AlphaFoldDB" id="D5MLC1"/>
<evidence type="ECO:0000313" key="2">
    <source>
        <dbReference type="Proteomes" id="UP000006898"/>
    </source>
</evidence>
<protein>
    <submittedName>
        <fullName evidence="1">Uncharacterized protein</fullName>
    </submittedName>
</protein>
<gene>
    <name evidence="1" type="ORF">DAMO_0717</name>
</gene>
<dbReference type="KEGG" id="mox:DAMO_0717"/>
<accession>D5MLC1</accession>
<dbReference type="Proteomes" id="UP000006898">
    <property type="component" value="Chromosome"/>
</dbReference>
<name>D5MLC1_METO1</name>
<evidence type="ECO:0000313" key="1">
    <source>
        <dbReference type="EMBL" id="CBE67787.1"/>
    </source>
</evidence>
<reference evidence="1 2" key="1">
    <citation type="journal article" date="2010" name="Nature">
        <title>Nitrite-driven anaerobic methane oxidation by oxygenic bacteria.</title>
        <authorList>
            <person name="Ettwig K.F."/>
            <person name="Butler M.K."/>
            <person name="Le Paslier D."/>
            <person name="Pelletier E."/>
            <person name="Mangenot S."/>
            <person name="Kuypers M.M.M."/>
            <person name="Schreiber F."/>
            <person name="Dutilh B.E."/>
            <person name="Zedelius J."/>
            <person name="de Beer D."/>
            <person name="Gloerich J."/>
            <person name="Wessels H.J.C.T."/>
            <person name="van Allen T."/>
            <person name="Luesken F."/>
            <person name="Wu M."/>
            <person name="van de Pas-Schoonen K.T."/>
            <person name="Op den Camp H.J.M."/>
            <person name="Janssen-Megens E.M."/>
            <person name="Francoijs K-J."/>
            <person name="Stunnenberg H."/>
            <person name="Weissenbach J."/>
            <person name="Jetten M.S.M."/>
            <person name="Strous M."/>
        </authorList>
    </citation>
    <scope>NUCLEOTIDE SEQUENCE [LARGE SCALE GENOMIC DNA]</scope>
</reference>
<dbReference type="HOGENOM" id="CLU_2786149_0_0_0"/>
<sequence>MISPFSLSLYQKKLSAVSIQLRTNPPDPPFVRGVLLIRLFASPFRKGGSRGFSCTVVRPQSYKVFLGK</sequence>
<organism evidence="1 2">
    <name type="scientific">Methylomirabilis oxygeniifera</name>
    <dbReference type="NCBI Taxonomy" id="671143"/>
    <lineage>
        <taxon>Bacteria</taxon>
        <taxon>Candidatus Methylomirabilota</taxon>
        <taxon>Candidatus Methylomirabilia</taxon>
        <taxon>Candidatus Methylomirabilales</taxon>
        <taxon>Candidatus Methylomirabilaceae</taxon>
        <taxon>Candidatus Methylomirabilis</taxon>
    </lineage>
</organism>